<proteinExistence type="predicted"/>
<dbReference type="RefSeq" id="WP_166049664.1">
    <property type="nucleotide sequence ID" value="NZ_JAAMPJ010000007.1"/>
</dbReference>
<organism evidence="1 2">
    <name type="scientific">Lentzea alba</name>
    <dbReference type="NCBI Taxonomy" id="2714351"/>
    <lineage>
        <taxon>Bacteria</taxon>
        <taxon>Bacillati</taxon>
        <taxon>Actinomycetota</taxon>
        <taxon>Actinomycetes</taxon>
        <taxon>Pseudonocardiales</taxon>
        <taxon>Pseudonocardiaceae</taxon>
        <taxon>Lentzea</taxon>
    </lineage>
</organism>
<protein>
    <submittedName>
        <fullName evidence="1">Uncharacterized protein</fullName>
    </submittedName>
</protein>
<dbReference type="AlphaFoldDB" id="A0A7C9VTZ2"/>
<accession>A0A7C9VTZ2</accession>
<gene>
    <name evidence="1" type="ORF">G7043_25660</name>
</gene>
<dbReference type="Proteomes" id="UP000481360">
    <property type="component" value="Unassembled WGS sequence"/>
</dbReference>
<dbReference type="EMBL" id="JAAMPJ010000007">
    <property type="protein sequence ID" value="NGY62315.1"/>
    <property type="molecule type" value="Genomic_DNA"/>
</dbReference>
<keyword evidence="2" id="KW-1185">Reference proteome</keyword>
<name>A0A7C9VTZ2_9PSEU</name>
<evidence type="ECO:0000313" key="2">
    <source>
        <dbReference type="Proteomes" id="UP000481360"/>
    </source>
</evidence>
<evidence type="ECO:0000313" key="1">
    <source>
        <dbReference type="EMBL" id="NGY62315.1"/>
    </source>
</evidence>
<reference evidence="1 2" key="1">
    <citation type="submission" date="2020-03" db="EMBL/GenBank/DDBJ databases">
        <title>Isolation and identification of active actinomycetes.</title>
        <authorList>
            <person name="Sun X."/>
        </authorList>
    </citation>
    <scope>NUCLEOTIDE SEQUENCE [LARGE SCALE GENOMIC DNA]</scope>
    <source>
        <strain evidence="1 2">NEAU-D13</strain>
    </source>
</reference>
<sequence>MISDLLCTTAASTVHHGLRLPLKPDAMSGRHFAGSWRPLSTDPAIDVPALVIPAKRPW</sequence>
<comment type="caution">
    <text evidence="1">The sequence shown here is derived from an EMBL/GenBank/DDBJ whole genome shotgun (WGS) entry which is preliminary data.</text>
</comment>